<proteinExistence type="inferred from homology"/>
<accession>A0A8C0N3X1</accession>
<dbReference type="PROSITE" id="PS51352">
    <property type="entry name" value="THIOREDOXIN_2"/>
    <property type="match status" value="1"/>
</dbReference>
<dbReference type="GO" id="GO:0005634">
    <property type="term" value="C:nucleus"/>
    <property type="evidence" value="ECO:0007669"/>
    <property type="project" value="UniProtKB-SubCell"/>
</dbReference>
<keyword evidence="13" id="KW-0010">Activator</keyword>
<keyword evidence="16" id="KW-0676">Redox-active center</keyword>
<evidence type="ECO:0000256" key="17">
    <source>
        <dbReference type="ARBA" id="ARBA00059464"/>
    </source>
</evidence>
<dbReference type="GO" id="GO:0019725">
    <property type="term" value="P:cellular homeostasis"/>
    <property type="evidence" value="ECO:0007669"/>
    <property type="project" value="UniProtKB-ARBA"/>
</dbReference>
<evidence type="ECO:0000256" key="16">
    <source>
        <dbReference type="ARBA" id="ARBA00023284"/>
    </source>
</evidence>
<evidence type="ECO:0000256" key="18">
    <source>
        <dbReference type="ARBA" id="ARBA00063775"/>
    </source>
</evidence>
<dbReference type="GO" id="GO:0005576">
    <property type="term" value="C:extracellular region"/>
    <property type="evidence" value="ECO:0007669"/>
    <property type="project" value="UniProtKB-SubCell"/>
</dbReference>
<evidence type="ECO:0000256" key="8">
    <source>
        <dbReference type="ARBA" id="ARBA00022525"/>
    </source>
</evidence>
<evidence type="ECO:0000256" key="12">
    <source>
        <dbReference type="ARBA" id="ARBA00023157"/>
    </source>
</evidence>
<evidence type="ECO:0000256" key="6">
    <source>
        <dbReference type="ARBA" id="ARBA00022448"/>
    </source>
</evidence>
<dbReference type="InterPro" id="IPR013766">
    <property type="entry name" value="Thioredoxin_domain"/>
</dbReference>
<dbReference type="Gene3D" id="3.40.30.10">
    <property type="entry name" value="Glutaredoxin"/>
    <property type="match status" value="1"/>
</dbReference>
<evidence type="ECO:0000256" key="2">
    <source>
        <dbReference type="ARBA" id="ARBA00004496"/>
    </source>
</evidence>
<keyword evidence="10" id="KW-0249">Electron transport</keyword>
<dbReference type="PROSITE" id="PS00194">
    <property type="entry name" value="THIOREDOXIN_1"/>
    <property type="match status" value="1"/>
</dbReference>
<dbReference type="InterPro" id="IPR017937">
    <property type="entry name" value="Thioredoxin_CS"/>
</dbReference>
<evidence type="ECO:0000256" key="5">
    <source>
        <dbReference type="ARBA" id="ARBA00020570"/>
    </source>
</evidence>
<evidence type="ECO:0000256" key="11">
    <source>
        <dbReference type="ARBA" id="ARBA00023015"/>
    </source>
</evidence>
<feature type="compositionally biased region" description="Low complexity" evidence="19">
    <location>
        <begin position="164"/>
        <end position="190"/>
    </location>
</feature>
<keyword evidence="14" id="KW-0804">Transcription</keyword>
<evidence type="ECO:0000256" key="14">
    <source>
        <dbReference type="ARBA" id="ARBA00023163"/>
    </source>
</evidence>
<feature type="region of interest" description="Disordered" evidence="19">
    <location>
        <begin position="1"/>
        <end position="33"/>
    </location>
</feature>
<feature type="region of interest" description="Disordered" evidence="19">
    <location>
        <begin position="81"/>
        <end position="220"/>
    </location>
</feature>
<evidence type="ECO:0000313" key="21">
    <source>
        <dbReference type="Ensembl" id="ENSCAFP00030019850.1"/>
    </source>
</evidence>
<dbReference type="GO" id="GO:0005737">
    <property type="term" value="C:cytoplasm"/>
    <property type="evidence" value="ECO:0007669"/>
    <property type="project" value="UniProtKB-SubCell"/>
</dbReference>
<evidence type="ECO:0000256" key="13">
    <source>
        <dbReference type="ARBA" id="ARBA00023159"/>
    </source>
</evidence>
<protein>
    <recommendedName>
        <fullName evidence="5">Thioredoxin</fullName>
    </recommendedName>
</protein>
<dbReference type="Pfam" id="PF00085">
    <property type="entry name" value="Thioredoxin"/>
    <property type="match status" value="1"/>
</dbReference>
<keyword evidence="7" id="KW-0963">Cytoplasm</keyword>
<dbReference type="PRINTS" id="PR00421">
    <property type="entry name" value="THIOREDOXIN"/>
</dbReference>
<dbReference type="SUPFAM" id="SSF52833">
    <property type="entry name" value="Thioredoxin-like"/>
    <property type="match status" value="1"/>
</dbReference>
<evidence type="ECO:0000256" key="9">
    <source>
        <dbReference type="ARBA" id="ARBA00022799"/>
    </source>
</evidence>
<dbReference type="Ensembl" id="ENSCAFT00030022754.1">
    <property type="protein sequence ID" value="ENSCAFP00030019850.1"/>
    <property type="gene ID" value="ENSCAFG00030012159.1"/>
</dbReference>
<keyword evidence="11" id="KW-0805">Transcription regulation</keyword>
<evidence type="ECO:0000256" key="10">
    <source>
        <dbReference type="ARBA" id="ARBA00022982"/>
    </source>
</evidence>
<comment type="function">
    <text evidence="17">Participates in various redox reactions through the reversible oxidation of its active center dithiol to a disulfide and catalyzes dithiol-disulfide exchange reactions. Plays a role in the reversible S-nitrosylation of cysteine residues in target proteins, and thereby contributes to the response to intracellular nitric oxide. Nitrosylates the active site Cys of CASP3 in response to nitric oxide (NO), and thereby inhibits caspase-3 activity. Induces the FOS/JUN AP-1 DNA binding activity in ionizing radiation (IR) cells through its oxidation/reduction status and stimulates AP-1 transcriptional activity.</text>
</comment>
<dbReference type="PANTHER" id="PTHR46115">
    <property type="entry name" value="THIOREDOXIN-LIKE PROTEIN 1"/>
    <property type="match status" value="1"/>
</dbReference>
<dbReference type="Proteomes" id="UP000694429">
    <property type="component" value="Chromosome 11"/>
</dbReference>
<sequence length="345" mass="36425">SAVSRRSSGGSNGESKRKGKRAEKRAVAISSSEEAFPGHRYSALCGVCGAGGGRGGGGVWRTFSRNPALAKRIRPVSHVGAFGYGRSPPGWPRGSGGPAPRTERPAGAPAHPAPSCCAGGRGPGLRARAAPGSPAPRPRRPRPLEAPPPGGPAPGRRLRGSGRRGLAGAPSGRAPATRTPRAPARPAPSRYKGKAGCVPGRPRPAPCTRSLRPRAARQTPAAKMVKQIESKKTERARELLFPTSKSKVYAFQEALNSAGDKLVVVDFSATWCGPCKMIKPFFHSLSEKYSNVVFLEVDVDDCQDVASECEVKCMPTFQFFKKGQKVGEFSGANKEKLEATINELI</sequence>
<comment type="similarity">
    <text evidence="4">Belongs to the thioredoxin family.</text>
</comment>
<reference evidence="21" key="1">
    <citation type="submission" date="2019-03" db="EMBL/GenBank/DDBJ databases">
        <authorList>
            <person name="Warren W.C."/>
            <person name="Johnson G.S."/>
        </authorList>
    </citation>
    <scope>NUCLEOTIDE SEQUENCE [LARGE SCALE GENOMIC DNA]</scope>
    <source>
        <strain evidence="21">Basenji</strain>
    </source>
</reference>
<keyword evidence="15" id="KW-0539">Nucleus</keyword>
<keyword evidence="6" id="KW-0813">Transport</keyword>
<dbReference type="AlphaFoldDB" id="A0A8C0N3X1"/>
<evidence type="ECO:0000256" key="1">
    <source>
        <dbReference type="ARBA" id="ARBA00004123"/>
    </source>
</evidence>
<keyword evidence="9" id="KW-0702">S-nitrosylation</keyword>
<evidence type="ECO:0000256" key="4">
    <source>
        <dbReference type="ARBA" id="ARBA00008987"/>
    </source>
</evidence>
<dbReference type="FunFam" id="3.40.30.10:FF:000130">
    <property type="entry name" value="Thioredoxin"/>
    <property type="match status" value="1"/>
</dbReference>
<comment type="subunit">
    <text evidence="18">Homodimer; disulfide-linked. Interacts with TXNIP through the redox-active site. Interacts with MAP3K5 and CASP3. Interacts with APEX1; the interaction stimulates the FOS/JUN AP-1 DNA-binding activity in a redox-dependent manner.</text>
</comment>
<evidence type="ECO:0000256" key="7">
    <source>
        <dbReference type="ARBA" id="ARBA00022490"/>
    </source>
</evidence>
<evidence type="ECO:0000259" key="20">
    <source>
        <dbReference type="PROSITE" id="PS51352"/>
    </source>
</evidence>
<keyword evidence="12" id="KW-1015">Disulfide bond</keyword>
<feature type="domain" description="Thioredoxin" evidence="20">
    <location>
        <begin position="230"/>
        <end position="345"/>
    </location>
</feature>
<dbReference type="GO" id="GO:0015035">
    <property type="term" value="F:protein-disulfide reductase activity"/>
    <property type="evidence" value="ECO:0007669"/>
    <property type="project" value="UniProtKB-ARBA"/>
</dbReference>
<comment type="subcellular location">
    <subcellularLocation>
        <location evidence="2">Cytoplasm</location>
    </subcellularLocation>
    <subcellularLocation>
        <location evidence="1">Nucleus</location>
    </subcellularLocation>
    <subcellularLocation>
        <location evidence="3">Secreted</location>
    </subcellularLocation>
</comment>
<keyword evidence="8" id="KW-0964">Secreted</keyword>
<dbReference type="InterPro" id="IPR036249">
    <property type="entry name" value="Thioredoxin-like_sf"/>
</dbReference>
<evidence type="ECO:0000256" key="19">
    <source>
        <dbReference type="SAM" id="MobiDB-lite"/>
    </source>
</evidence>
<evidence type="ECO:0000256" key="3">
    <source>
        <dbReference type="ARBA" id="ARBA00004613"/>
    </source>
</evidence>
<organism evidence="21 22">
    <name type="scientific">Canis lupus familiaris</name>
    <name type="common">Dog</name>
    <name type="synonym">Canis familiaris</name>
    <dbReference type="NCBI Taxonomy" id="9615"/>
    <lineage>
        <taxon>Eukaryota</taxon>
        <taxon>Metazoa</taxon>
        <taxon>Chordata</taxon>
        <taxon>Craniata</taxon>
        <taxon>Vertebrata</taxon>
        <taxon>Euteleostomi</taxon>
        <taxon>Mammalia</taxon>
        <taxon>Eutheria</taxon>
        <taxon>Laurasiatheria</taxon>
        <taxon>Carnivora</taxon>
        <taxon>Caniformia</taxon>
        <taxon>Canidae</taxon>
        <taxon>Canis</taxon>
    </lineage>
</organism>
<name>A0A8C0N3X1_CANLF</name>
<evidence type="ECO:0000313" key="22">
    <source>
        <dbReference type="Proteomes" id="UP000694429"/>
    </source>
</evidence>
<reference evidence="21" key="2">
    <citation type="submission" date="2025-08" db="UniProtKB">
        <authorList>
            <consortium name="Ensembl"/>
        </authorList>
    </citation>
    <scope>IDENTIFICATION</scope>
</reference>
<dbReference type="CDD" id="cd02947">
    <property type="entry name" value="TRX_family"/>
    <property type="match status" value="1"/>
</dbReference>
<evidence type="ECO:0000256" key="15">
    <source>
        <dbReference type="ARBA" id="ARBA00023242"/>
    </source>
</evidence>